<gene>
    <name evidence="1" type="ORF">GC097_28510</name>
</gene>
<dbReference type="Gene3D" id="3.40.50.150">
    <property type="entry name" value="Vaccinia Virus protein VP39"/>
    <property type="match status" value="1"/>
</dbReference>
<dbReference type="SUPFAM" id="SSF53335">
    <property type="entry name" value="S-adenosyl-L-methionine-dependent methyltransferases"/>
    <property type="match status" value="1"/>
</dbReference>
<dbReference type="EMBL" id="WHNZ01000073">
    <property type="protein sequence ID" value="NOV03942.1"/>
    <property type="molecule type" value="Genomic_DNA"/>
</dbReference>
<dbReference type="Proteomes" id="UP000618579">
    <property type="component" value="Unassembled WGS sequence"/>
</dbReference>
<name>A0ABX1ZV59_9BACL</name>
<organism evidence="1 2">
    <name type="scientific">Paenibacillus planticolens</name>
    <dbReference type="NCBI Taxonomy" id="2654976"/>
    <lineage>
        <taxon>Bacteria</taxon>
        <taxon>Bacillati</taxon>
        <taxon>Bacillota</taxon>
        <taxon>Bacilli</taxon>
        <taxon>Bacillales</taxon>
        <taxon>Paenibacillaceae</taxon>
        <taxon>Paenibacillus</taxon>
    </lineage>
</organism>
<evidence type="ECO:0008006" key="3">
    <source>
        <dbReference type="Google" id="ProtNLM"/>
    </source>
</evidence>
<evidence type="ECO:0000313" key="1">
    <source>
        <dbReference type="EMBL" id="NOV03942.1"/>
    </source>
</evidence>
<sequence>MTIYHGDNLEVMKKLIHSGYAGSFDMIYLDGPFNSGRIFTMQVQGTDVELANPWQELKSIHFYEKPELYLADYKARIELARKLLSDRGVLVLQISQKEGHYLKVLLDTFFIEITLYVKSSGKSQRIPIHTDVSLAYRMNLFFSMGRLRII</sequence>
<comment type="caution">
    <text evidence="1">The sequence shown here is derived from an EMBL/GenBank/DDBJ whole genome shotgun (WGS) entry which is preliminary data.</text>
</comment>
<keyword evidence="2" id="KW-1185">Reference proteome</keyword>
<proteinExistence type="predicted"/>
<protein>
    <recommendedName>
        <fullName evidence="3">DNA methylase N-4/N-6 domain-containing protein</fullName>
    </recommendedName>
</protein>
<evidence type="ECO:0000313" key="2">
    <source>
        <dbReference type="Proteomes" id="UP000618579"/>
    </source>
</evidence>
<dbReference type="InterPro" id="IPR029063">
    <property type="entry name" value="SAM-dependent_MTases_sf"/>
</dbReference>
<reference evidence="1 2" key="1">
    <citation type="submission" date="2019-10" db="EMBL/GenBank/DDBJ databases">
        <title>Description of Paenibacillus pedi sp. nov.</title>
        <authorList>
            <person name="Carlier A."/>
            <person name="Qi S."/>
        </authorList>
    </citation>
    <scope>NUCLEOTIDE SEQUENCE [LARGE SCALE GENOMIC DNA]</scope>
    <source>
        <strain evidence="1 2">LMG 31457</strain>
    </source>
</reference>
<accession>A0ABX1ZV59</accession>